<evidence type="ECO:0000313" key="9">
    <source>
        <dbReference type="EMBL" id="WGS64938.1"/>
    </source>
</evidence>
<gene>
    <name evidence="9" type="ORF">JRV97_11375</name>
</gene>
<dbReference type="Pfam" id="PF01925">
    <property type="entry name" value="TauE"/>
    <property type="match status" value="1"/>
</dbReference>
<evidence type="ECO:0000256" key="7">
    <source>
        <dbReference type="ARBA" id="ARBA00023136"/>
    </source>
</evidence>
<feature type="transmembrane region" description="Helical" evidence="8">
    <location>
        <begin position="96"/>
        <end position="113"/>
    </location>
</feature>
<reference evidence="9 10" key="1">
    <citation type="submission" date="2021-02" db="EMBL/GenBank/DDBJ databases">
        <title>Characterization of Marinitoga sp. nov. str. BP5-C20A.</title>
        <authorList>
            <person name="Erauso G."/>
            <person name="Postec A."/>
        </authorList>
    </citation>
    <scope>NUCLEOTIDE SEQUENCE [LARGE SCALE GENOMIC DNA]</scope>
    <source>
        <strain evidence="9 10">BP5-C20A</strain>
    </source>
</reference>
<feature type="transmembrane region" description="Helical" evidence="8">
    <location>
        <begin position="224"/>
        <end position="242"/>
    </location>
</feature>
<evidence type="ECO:0000256" key="4">
    <source>
        <dbReference type="ARBA" id="ARBA00022475"/>
    </source>
</evidence>
<keyword evidence="5 8" id="KW-0812">Transmembrane</keyword>
<sequence>MLYILVFLAGLFSGFINVIAGGGSLITLPVLNLLGLPIDVANGTNRIGIIFQNITATTKFRKNDVLDLKRAIFLAIPATLGALVGANIVVNIDKALLKSIVGFILIIMSIFLVKKPDLWTKERKVKRNNIISFVVFFLIGIYGGFIQAGVGFFLMSALVLLEGYDLVKTNAIKVFLVLIYTLFAFIVFAVNDQVNYIAGFVLALGSISGGYLGSTFSIKKGAKWIQRVLFIVLIIIGIYYIYNALTK</sequence>
<dbReference type="PANTHER" id="PTHR30269">
    <property type="entry name" value="TRANSMEMBRANE PROTEIN YFCA"/>
    <property type="match status" value="1"/>
</dbReference>
<feature type="transmembrane region" description="Helical" evidence="8">
    <location>
        <begin position="171"/>
        <end position="190"/>
    </location>
</feature>
<evidence type="ECO:0000256" key="2">
    <source>
        <dbReference type="ARBA" id="ARBA00009142"/>
    </source>
</evidence>
<evidence type="ECO:0000256" key="8">
    <source>
        <dbReference type="RuleBase" id="RU363041"/>
    </source>
</evidence>
<dbReference type="EMBL" id="CP069362">
    <property type="protein sequence ID" value="WGS64938.1"/>
    <property type="molecule type" value="Genomic_DNA"/>
</dbReference>
<evidence type="ECO:0000313" key="10">
    <source>
        <dbReference type="Proteomes" id="UP001232493"/>
    </source>
</evidence>
<feature type="transmembrane region" description="Helical" evidence="8">
    <location>
        <begin position="197"/>
        <end position="218"/>
    </location>
</feature>
<dbReference type="Proteomes" id="UP001232493">
    <property type="component" value="Chromosome"/>
</dbReference>
<evidence type="ECO:0000256" key="5">
    <source>
        <dbReference type="ARBA" id="ARBA00022692"/>
    </source>
</evidence>
<comment type="subcellular location">
    <subcellularLocation>
        <location evidence="1 8">Cell membrane</location>
        <topology evidence="1 8">Multi-pass membrane protein</topology>
    </subcellularLocation>
</comment>
<proteinExistence type="inferred from homology"/>
<keyword evidence="6 8" id="KW-1133">Transmembrane helix</keyword>
<keyword evidence="7 8" id="KW-0472">Membrane</keyword>
<dbReference type="InterPro" id="IPR052017">
    <property type="entry name" value="TSUP"/>
</dbReference>
<feature type="transmembrane region" description="Helical" evidence="8">
    <location>
        <begin position="133"/>
        <end position="159"/>
    </location>
</feature>
<protein>
    <recommendedName>
        <fullName evidence="8">Probable membrane transporter protein</fullName>
    </recommendedName>
</protein>
<evidence type="ECO:0000256" key="3">
    <source>
        <dbReference type="ARBA" id="ARBA00022448"/>
    </source>
</evidence>
<evidence type="ECO:0000256" key="1">
    <source>
        <dbReference type="ARBA" id="ARBA00004651"/>
    </source>
</evidence>
<accession>A0ABY8PQN8</accession>
<organism evidence="9 10">
    <name type="scientific">Marinitoga aeolica</name>
    <dbReference type="NCBI Taxonomy" id="2809031"/>
    <lineage>
        <taxon>Bacteria</taxon>
        <taxon>Thermotogati</taxon>
        <taxon>Thermotogota</taxon>
        <taxon>Thermotogae</taxon>
        <taxon>Petrotogales</taxon>
        <taxon>Petrotogaceae</taxon>
        <taxon>Marinitoga</taxon>
    </lineage>
</organism>
<feature type="transmembrane region" description="Helical" evidence="8">
    <location>
        <begin position="71"/>
        <end position="90"/>
    </location>
</feature>
<keyword evidence="4 8" id="KW-1003">Cell membrane</keyword>
<dbReference type="InterPro" id="IPR002781">
    <property type="entry name" value="TM_pro_TauE-like"/>
</dbReference>
<keyword evidence="3" id="KW-0813">Transport</keyword>
<comment type="similarity">
    <text evidence="2 8">Belongs to the 4-toluene sulfonate uptake permease (TSUP) (TC 2.A.102) family.</text>
</comment>
<name>A0ABY8PQN8_9BACT</name>
<keyword evidence="10" id="KW-1185">Reference proteome</keyword>
<feature type="transmembrane region" description="Helical" evidence="8">
    <location>
        <begin position="6"/>
        <end position="28"/>
    </location>
</feature>
<evidence type="ECO:0000256" key="6">
    <source>
        <dbReference type="ARBA" id="ARBA00022989"/>
    </source>
</evidence>
<dbReference type="RefSeq" id="WP_280998993.1">
    <property type="nucleotide sequence ID" value="NZ_CP069362.1"/>
</dbReference>
<dbReference type="PANTHER" id="PTHR30269:SF0">
    <property type="entry name" value="MEMBRANE TRANSPORTER PROTEIN YFCA-RELATED"/>
    <property type="match status" value="1"/>
</dbReference>